<protein>
    <submittedName>
        <fullName evidence="1">Uncharacterized protein</fullName>
    </submittedName>
</protein>
<comment type="caution">
    <text evidence="1">The sequence shown here is derived from an EMBL/GenBank/DDBJ whole genome shotgun (WGS) entry which is preliminary data.</text>
</comment>
<evidence type="ECO:0000313" key="1">
    <source>
        <dbReference type="EMBL" id="KAG0255185.1"/>
    </source>
</evidence>
<proteinExistence type="predicted"/>
<name>A0A9P6PZ61_9FUNG</name>
<accession>A0A9P6PZ61</accession>
<keyword evidence="2" id="KW-1185">Reference proteome</keyword>
<evidence type="ECO:0000313" key="2">
    <source>
        <dbReference type="Proteomes" id="UP000807716"/>
    </source>
</evidence>
<reference evidence="1" key="1">
    <citation type="journal article" date="2020" name="Fungal Divers.">
        <title>Resolving the Mortierellaceae phylogeny through synthesis of multi-gene phylogenetics and phylogenomics.</title>
        <authorList>
            <person name="Vandepol N."/>
            <person name="Liber J."/>
            <person name="Desiro A."/>
            <person name="Na H."/>
            <person name="Kennedy M."/>
            <person name="Barry K."/>
            <person name="Grigoriev I.V."/>
            <person name="Miller A.N."/>
            <person name="O'Donnell K."/>
            <person name="Stajich J.E."/>
            <person name="Bonito G."/>
        </authorList>
    </citation>
    <scope>NUCLEOTIDE SEQUENCE</scope>
    <source>
        <strain evidence="1">BC1065</strain>
    </source>
</reference>
<sequence length="103" mass="11304">MSPGQVAVVDQACDLAAEADPEELVCPRPGKQTYKLYTMCDSFLGCDQELDMAVDVGEGAESDDEEEDENEDQYVFKVPHFLGAIPLITVLYDNVQSKSALKL</sequence>
<dbReference type="SUPFAM" id="SSF81296">
    <property type="entry name" value="E set domains"/>
    <property type="match status" value="1"/>
</dbReference>
<dbReference type="InterPro" id="IPR035892">
    <property type="entry name" value="C2_domain_sf"/>
</dbReference>
<dbReference type="Proteomes" id="UP000807716">
    <property type="component" value="Unassembled WGS sequence"/>
</dbReference>
<dbReference type="EMBL" id="JAAAJB010000473">
    <property type="protein sequence ID" value="KAG0255185.1"/>
    <property type="molecule type" value="Genomic_DNA"/>
</dbReference>
<organism evidence="1 2">
    <name type="scientific">Actinomortierella ambigua</name>
    <dbReference type="NCBI Taxonomy" id="1343610"/>
    <lineage>
        <taxon>Eukaryota</taxon>
        <taxon>Fungi</taxon>
        <taxon>Fungi incertae sedis</taxon>
        <taxon>Mucoromycota</taxon>
        <taxon>Mortierellomycotina</taxon>
        <taxon>Mortierellomycetes</taxon>
        <taxon>Mortierellales</taxon>
        <taxon>Mortierellaceae</taxon>
        <taxon>Actinomortierella</taxon>
    </lineage>
</organism>
<dbReference type="AlphaFoldDB" id="A0A9P6PZ61"/>
<dbReference type="Gene3D" id="2.60.40.150">
    <property type="entry name" value="C2 domain"/>
    <property type="match status" value="1"/>
</dbReference>
<dbReference type="OrthoDB" id="5575at2759"/>
<dbReference type="InterPro" id="IPR014756">
    <property type="entry name" value="Ig_E-set"/>
</dbReference>
<gene>
    <name evidence="1" type="ORF">DFQ27_006386</name>
</gene>